<protein>
    <submittedName>
        <fullName evidence="7">3-hydroxybutyryl-CoA dehydrogenase</fullName>
        <ecNumber evidence="7">1.1.1.157</ecNumber>
    </submittedName>
</protein>
<evidence type="ECO:0000256" key="4">
    <source>
        <dbReference type="SAM" id="MobiDB-lite"/>
    </source>
</evidence>
<dbReference type="Gene3D" id="1.10.1040.10">
    <property type="entry name" value="N-(1-d-carboxylethyl)-l-norvaline Dehydrogenase, domain 2"/>
    <property type="match status" value="1"/>
</dbReference>
<feature type="domain" description="3-hydroxyacyl-CoA dehydrogenase C-terminal" evidence="5">
    <location>
        <begin position="283"/>
        <end position="379"/>
    </location>
</feature>
<dbReference type="Pfam" id="PF00725">
    <property type="entry name" value="3HCDH"/>
    <property type="match status" value="1"/>
</dbReference>
<dbReference type="Proteomes" id="UP000011016">
    <property type="component" value="Unassembled WGS sequence"/>
</dbReference>
<evidence type="ECO:0000256" key="1">
    <source>
        <dbReference type="ARBA" id="ARBA00005086"/>
    </source>
</evidence>
<evidence type="ECO:0000259" key="5">
    <source>
        <dbReference type="Pfam" id="PF00725"/>
    </source>
</evidence>
<dbReference type="NCBIfam" id="NF006143">
    <property type="entry name" value="PRK08293.1"/>
    <property type="match status" value="1"/>
</dbReference>
<dbReference type="InterPro" id="IPR013328">
    <property type="entry name" value="6PGD_dom2"/>
</dbReference>
<dbReference type="AlphaFoldDB" id="I7JVI8"/>
<proteinExistence type="inferred from homology"/>
<dbReference type="Pfam" id="PF02737">
    <property type="entry name" value="3HCDH_N"/>
    <property type="match status" value="1"/>
</dbReference>
<gene>
    <name evidence="7" type="primary">fadB3</name>
    <name evidence="7" type="ORF">BN46_0160</name>
</gene>
<dbReference type="InterPro" id="IPR006108">
    <property type="entry name" value="3HC_DH_C"/>
</dbReference>
<evidence type="ECO:0000256" key="2">
    <source>
        <dbReference type="ARBA" id="ARBA00009463"/>
    </source>
</evidence>
<dbReference type="PANTHER" id="PTHR48075">
    <property type="entry name" value="3-HYDROXYACYL-COA DEHYDROGENASE FAMILY PROTEIN"/>
    <property type="match status" value="1"/>
</dbReference>
<dbReference type="GO" id="GO:0006631">
    <property type="term" value="P:fatty acid metabolic process"/>
    <property type="evidence" value="ECO:0007669"/>
    <property type="project" value="InterPro"/>
</dbReference>
<evidence type="ECO:0000259" key="6">
    <source>
        <dbReference type="Pfam" id="PF02737"/>
    </source>
</evidence>
<dbReference type="PANTHER" id="PTHR48075:SF5">
    <property type="entry name" value="3-HYDROXYBUTYRYL-COA DEHYDROGENASE"/>
    <property type="match status" value="1"/>
</dbReference>
<evidence type="ECO:0000313" key="7">
    <source>
        <dbReference type="EMBL" id="CCI82911.1"/>
    </source>
</evidence>
<comment type="caution">
    <text evidence="7">The sequence shown here is derived from an EMBL/GenBank/DDBJ whole genome shotgun (WGS) entry which is preliminary data.</text>
</comment>
<evidence type="ECO:0000313" key="8">
    <source>
        <dbReference type="Proteomes" id="UP000011016"/>
    </source>
</evidence>
<dbReference type="InterPro" id="IPR036291">
    <property type="entry name" value="NAD(P)-bd_dom_sf"/>
</dbReference>
<evidence type="ECO:0000256" key="3">
    <source>
        <dbReference type="ARBA" id="ARBA00023002"/>
    </source>
</evidence>
<accession>I7JVI8</accession>
<dbReference type="Gene3D" id="3.40.50.720">
    <property type="entry name" value="NAD(P)-binding Rossmann-like Domain"/>
    <property type="match status" value="1"/>
</dbReference>
<dbReference type="EMBL" id="CAJZ01000024">
    <property type="protein sequence ID" value="CCI82911.1"/>
    <property type="molecule type" value="Genomic_DNA"/>
</dbReference>
<keyword evidence="3 7" id="KW-0560">Oxidoreductase</keyword>
<organism evidence="7 8">
    <name type="scientific">Corynebacterium otitidis ATCC 51513</name>
    <dbReference type="NCBI Taxonomy" id="883169"/>
    <lineage>
        <taxon>Bacteria</taxon>
        <taxon>Bacillati</taxon>
        <taxon>Actinomycetota</taxon>
        <taxon>Actinomycetes</taxon>
        <taxon>Mycobacteriales</taxon>
        <taxon>Corynebacteriaceae</taxon>
        <taxon>Corynebacterium</taxon>
    </lineage>
</organism>
<feature type="domain" description="3-hydroxyacyl-CoA dehydrogenase NAD binding" evidence="6">
    <location>
        <begin position="97"/>
        <end position="277"/>
    </location>
</feature>
<dbReference type="GO" id="GO:0008691">
    <property type="term" value="F:3-hydroxybutyryl-CoA dehydrogenase activity"/>
    <property type="evidence" value="ECO:0007669"/>
    <property type="project" value="UniProtKB-EC"/>
</dbReference>
<reference evidence="7 8" key="1">
    <citation type="journal article" date="2012" name="J. Bacteriol.">
        <title>Draft Genome Sequence of Turicella otitidis ATCC 51513, Isolated from Middle Ear Fluid from a Child with Otitis Media.</title>
        <authorList>
            <person name="Brinkrolf K."/>
            <person name="Schneider J."/>
            <person name="Knecht M."/>
            <person name="Ruckert C."/>
            <person name="Tauch A."/>
        </authorList>
    </citation>
    <scope>NUCLEOTIDE SEQUENCE [LARGE SCALE GENOMIC DNA]</scope>
    <source>
        <strain evidence="7 8">ATCC 51513</strain>
    </source>
</reference>
<dbReference type="InterPro" id="IPR006176">
    <property type="entry name" value="3-OHacyl-CoA_DH_NAD-bd"/>
</dbReference>
<comment type="similarity">
    <text evidence="2">Belongs to the 3-hydroxyacyl-CoA dehydrogenase family.</text>
</comment>
<dbReference type="InterPro" id="IPR008927">
    <property type="entry name" value="6-PGluconate_DH-like_C_sf"/>
</dbReference>
<dbReference type="GO" id="GO:0070403">
    <property type="term" value="F:NAD+ binding"/>
    <property type="evidence" value="ECO:0007669"/>
    <property type="project" value="InterPro"/>
</dbReference>
<dbReference type="SUPFAM" id="SSF51735">
    <property type="entry name" value="NAD(P)-binding Rossmann-fold domains"/>
    <property type="match status" value="1"/>
</dbReference>
<name>I7JVI8_9CORY</name>
<dbReference type="EC" id="1.1.1.157" evidence="7"/>
<sequence>MRSRPGCAGSSSGRSAWRPATPSRCAGSANPSPSGTRPPAGARRGRYRRRPWRAIRNNICLLTTPRLALWFGYIRCHKKKLPFKKDVAAMAAKKVEKVTVLGAGVLGAQIAFQAAYAGFPVVSYDIDDDAVEAAKKRYESIKRSYLLHLDSATEEAVDAARERVTLTSDLEEAVSSADLIIEAVPEVLELKREFWEKVGKIAGPDTLFATNTSRLRPSDFADSSGAPERFVALHFANRLWTQRLAELMPTPKTDDDVVDAVEDYAKRMDMVPIVLRKEHPAYLLNTLLGNLVTAGVQLWIDGIADYRDIDRDWHLGHGDPHGPFRIMDIIGLRTILNSTRTNPGIRDAEWGQEFARRLQEDFIDKGKLGVETGEGFYKYDEDGNPLNW</sequence>
<dbReference type="SUPFAM" id="SSF48179">
    <property type="entry name" value="6-phosphogluconate dehydrogenase C-terminal domain-like"/>
    <property type="match status" value="1"/>
</dbReference>
<comment type="pathway">
    <text evidence="1">Lipid metabolism; butanoate metabolism.</text>
</comment>
<feature type="region of interest" description="Disordered" evidence="4">
    <location>
        <begin position="1"/>
        <end position="48"/>
    </location>
</feature>